<dbReference type="EnsemblPlants" id="OBART02G19170.1">
    <property type="protein sequence ID" value="OBART02G19170.1"/>
    <property type="gene ID" value="OBART02G19170"/>
</dbReference>
<evidence type="ECO:0000313" key="3">
    <source>
        <dbReference type="Proteomes" id="UP000026960"/>
    </source>
</evidence>
<dbReference type="PaxDb" id="65489-OBART02G19170.1"/>
<reference evidence="2" key="2">
    <citation type="submission" date="2015-03" db="UniProtKB">
        <authorList>
            <consortium name="EnsemblPlants"/>
        </authorList>
    </citation>
    <scope>IDENTIFICATION</scope>
</reference>
<feature type="compositionally biased region" description="Low complexity" evidence="1">
    <location>
        <begin position="1"/>
        <end position="15"/>
    </location>
</feature>
<name>A0A0D3F5Z9_9ORYZ</name>
<dbReference type="Proteomes" id="UP000026960">
    <property type="component" value="Chromosome 2"/>
</dbReference>
<organism evidence="2">
    <name type="scientific">Oryza barthii</name>
    <dbReference type="NCBI Taxonomy" id="65489"/>
    <lineage>
        <taxon>Eukaryota</taxon>
        <taxon>Viridiplantae</taxon>
        <taxon>Streptophyta</taxon>
        <taxon>Embryophyta</taxon>
        <taxon>Tracheophyta</taxon>
        <taxon>Spermatophyta</taxon>
        <taxon>Magnoliopsida</taxon>
        <taxon>Liliopsida</taxon>
        <taxon>Poales</taxon>
        <taxon>Poaceae</taxon>
        <taxon>BOP clade</taxon>
        <taxon>Oryzoideae</taxon>
        <taxon>Oryzeae</taxon>
        <taxon>Oryzinae</taxon>
        <taxon>Oryza</taxon>
    </lineage>
</organism>
<dbReference type="Gramene" id="OBART02G19170.1">
    <property type="protein sequence ID" value="OBART02G19170.1"/>
    <property type="gene ID" value="OBART02G19170"/>
</dbReference>
<reference evidence="2" key="1">
    <citation type="journal article" date="2009" name="Rice">
        <title>De Novo Next Generation Sequencing of Plant Genomes.</title>
        <authorList>
            <person name="Rounsley S."/>
            <person name="Marri P.R."/>
            <person name="Yu Y."/>
            <person name="He R."/>
            <person name="Sisneros N."/>
            <person name="Goicoechea J.L."/>
            <person name="Lee S.J."/>
            <person name="Angelova A."/>
            <person name="Kudrna D."/>
            <person name="Luo M."/>
            <person name="Affourtit J."/>
            <person name="Desany B."/>
            <person name="Knight J."/>
            <person name="Niazi F."/>
            <person name="Egholm M."/>
            <person name="Wing R.A."/>
        </authorList>
    </citation>
    <scope>NUCLEOTIDE SEQUENCE [LARGE SCALE GENOMIC DNA]</scope>
    <source>
        <strain evidence="2">cv. IRGC 105608</strain>
    </source>
</reference>
<proteinExistence type="predicted"/>
<dbReference type="AlphaFoldDB" id="A0A0D3F5Z9"/>
<keyword evidence="3" id="KW-1185">Reference proteome</keyword>
<evidence type="ECO:0000313" key="2">
    <source>
        <dbReference type="EnsemblPlants" id="OBART02G19170.1"/>
    </source>
</evidence>
<evidence type="ECO:0000256" key="1">
    <source>
        <dbReference type="SAM" id="MobiDB-lite"/>
    </source>
</evidence>
<feature type="compositionally biased region" description="Low complexity" evidence="1">
    <location>
        <begin position="38"/>
        <end position="61"/>
    </location>
</feature>
<protein>
    <submittedName>
        <fullName evidence="2">Uncharacterized protein</fullName>
    </submittedName>
</protein>
<sequence>MQRSSPSSRSQGSTSVLLQAAMQRPCPSSQVQVPALLQAAMQPPSSSSQASVAALFQGAPARQPPPPRFGADGPMLPAPPPRRRLGLPHPQPPYSGVQATESMEGHAPWETLNPLSHEAPGVDFSTAYSVSDEEFLHRSNFGKAVPDSFDIMQQDAIHSLFFKIKEPPAFANQTFSFIKAATAEF</sequence>
<dbReference type="HOGENOM" id="CLU_1734485_0_0_1"/>
<accession>A0A0D3F5Z9</accession>
<feature type="region of interest" description="Disordered" evidence="1">
    <location>
        <begin position="1"/>
        <end position="102"/>
    </location>
</feature>